<sequence length="268" mass="28959">MAGTHPIARRTRRAGRALICLLGTGLLSGLGSPARADEEAMQLLKKTSDYLASQQTISMKFDSDIEIVTPSLQKIQFASSGEALLNRPDKLRLTRQGGYSDVELIFDGATVTLHGKNANAYAQAPFTGTIDGLVDKLRTEFAVDAPGADLLLADMFKQLSADVLDGKHIGQGVVNGVECEHLAFRGPEVDWQLWVEAGSNPVPRKYVITSKMVTGAPQYTLRIKDWRSGLPAQPDAFVFQPGEAKRVDVKEAAGWDEVPPAENKGAAQ</sequence>
<gene>
    <name evidence="3" type="ORF">SLNSH_20285</name>
</gene>
<accession>A0A2T1HNF4</accession>
<dbReference type="Gene3D" id="2.50.20.10">
    <property type="entry name" value="Lipoprotein localisation LolA/LolB/LppX"/>
    <property type="match status" value="1"/>
</dbReference>
<feature type="signal peptide" evidence="2">
    <location>
        <begin position="1"/>
        <end position="36"/>
    </location>
</feature>
<dbReference type="AlphaFoldDB" id="A0A2T1HNF4"/>
<evidence type="ECO:0000313" key="3">
    <source>
        <dbReference type="EMBL" id="PSC03176.1"/>
    </source>
</evidence>
<feature type="chain" id="PRO_5015696906" description="DUF2092 domain-containing protein" evidence="2">
    <location>
        <begin position="37"/>
        <end position="268"/>
    </location>
</feature>
<dbReference type="OrthoDB" id="116979at2"/>
<dbReference type="InterPro" id="IPR029046">
    <property type="entry name" value="LolA/LolB/LppX"/>
</dbReference>
<dbReference type="Proteomes" id="UP000239772">
    <property type="component" value="Unassembled WGS sequence"/>
</dbReference>
<reference evidence="4" key="1">
    <citation type="submission" date="2018-03" db="EMBL/GenBank/DDBJ databases">
        <authorList>
            <person name="Sun L."/>
            <person name="Liu H."/>
            <person name="Chen W."/>
            <person name="Huang K."/>
            <person name="Liu W."/>
            <person name="Gao X."/>
        </authorList>
    </citation>
    <scope>NUCLEOTIDE SEQUENCE [LARGE SCALE GENOMIC DNA]</scope>
    <source>
        <strain evidence="4">SH9</strain>
    </source>
</reference>
<dbReference type="InterPro" id="IPR019207">
    <property type="entry name" value="DUF2092"/>
</dbReference>
<evidence type="ECO:0000256" key="1">
    <source>
        <dbReference type="ARBA" id="ARBA00022729"/>
    </source>
</evidence>
<organism evidence="3 4">
    <name type="scientific">Alsobacter soli</name>
    <dbReference type="NCBI Taxonomy" id="2109933"/>
    <lineage>
        <taxon>Bacteria</taxon>
        <taxon>Pseudomonadati</taxon>
        <taxon>Pseudomonadota</taxon>
        <taxon>Alphaproteobacteria</taxon>
        <taxon>Hyphomicrobiales</taxon>
        <taxon>Alsobacteraceae</taxon>
        <taxon>Alsobacter</taxon>
    </lineage>
</organism>
<keyword evidence="1 2" id="KW-0732">Signal</keyword>
<evidence type="ECO:0008006" key="5">
    <source>
        <dbReference type="Google" id="ProtNLM"/>
    </source>
</evidence>
<evidence type="ECO:0000313" key="4">
    <source>
        <dbReference type="Proteomes" id="UP000239772"/>
    </source>
</evidence>
<evidence type="ECO:0000256" key="2">
    <source>
        <dbReference type="SAM" id="SignalP"/>
    </source>
</evidence>
<protein>
    <recommendedName>
        <fullName evidence="5">DUF2092 domain-containing protein</fullName>
    </recommendedName>
</protein>
<dbReference type="EMBL" id="PVZS01000030">
    <property type="protein sequence ID" value="PSC03176.1"/>
    <property type="molecule type" value="Genomic_DNA"/>
</dbReference>
<dbReference type="RefSeq" id="WP_106339369.1">
    <property type="nucleotide sequence ID" value="NZ_PVZS01000030.1"/>
</dbReference>
<dbReference type="PIRSF" id="PIRSF012443">
    <property type="entry name" value="UCP012443"/>
    <property type="match status" value="1"/>
</dbReference>
<comment type="caution">
    <text evidence="3">The sequence shown here is derived from an EMBL/GenBank/DDBJ whole genome shotgun (WGS) entry which is preliminary data.</text>
</comment>
<dbReference type="SUPFAM" id="SSF89392">
    <property type="entry name" value="Prokaryotic lipoproteins and lipoprotein localization factors"/>
    <property type="match status" value="1"/>
</dbReference>
<name>A0A2T1HNF4_9HYPH</name>
<keyword evidence="4" id="KW-1185">Reference proteome</keyword>
<dbReference type="Pfam" id="PF09865">
    <property type="entry name" value="DUF2092"/>
    <property type="match status" value="1"/>
</dbReference>
<proteinExistence type="predicted"/>